<feature type="region of interest" description="Disordered" evidence="1">
    <location>
        <begin position="215"/>
        <end position="242"/>
    </location>
</feature>
<feature type="region of interest" description="Disordered" evidence="1">
    <location>
        <begin position="90"/>
        <end position="111"/>
    </location>
</feature>
<dbReference type="InterPro" id="IPR000477">
    <property type="entry name" value="RT_dom"/>
</dbReference>
<dbReference type="InterPro" id="IPR026960">
    <property type="entry name" value="RVT-Znf"/>
</dbReference>
<dbReference type="Proteomes" id="UP001172457">
    <property type="component" value="Unassembled WGS sequence"/>
</dbReference>
<dbReference type="CDD" id="cd01650">
    <property type="entry name" value="RT_nLTR_like"/>
    <property type="match status" value="1"/>
</dbReference>
<dbReference type="PROSITE" id="PS50878">
    <property type="entry name" value="RT_POL"/>
    <property type="match status" value="1"/>
</dbReference>
<gene>
    <name evidence="3" type="ORF">OSB04_un000110</name>
</gene>
<keyword evidence="4" id="KW-1185">Reference proteome</keyword>
<dbReference type="InterPro" id="IPR036691">
    <property type="entry name" value="Endo/exonu/phosph_ase_sf"/>
</dbReference>
<name>A0AA38SID5_9ASTR</name>
<organism evidence="3 4">
    <name type="scientific">Centaurea solstitialis</name>
    <name type="common">yellow star-thistle</name>
    <dbReference type="NCBI Taxonomy" id="347529"/>
    <lineage>
        <taxon>Eukaryota</taxon>
        <taxon>Viridiplantae</taxon>
        <taxon>Streptophyta</taxon>
        <taxon>Embryophyta</taxon>
        <taxon>Tracheophyta</taxon>
        <taxon>Spermatophyta</taxon>
        <taxon>Magnoliopsida</taxon>
        <taxon>eudicotyledons</taxon>
        <taxon>Gunneridae</taxon>
        <taxon>Pentapetalae</taxon>
        <taxon>asterids</taxon>
        <taxon>campanulids</taxon>
        <taxon>Asterales</taxon>
        <taxon>Asteraceae</taxon>
        <taxon>Carduoideae</taxon>
        <taxon>Cardueae</taxon>
        <taxon>Centaureinae</taxon>
        <taxon>Centaurea</taxon>
    </lineage>
</organism>
<dbReference type="PANTHER" id="PTHR33116:SF84">
    <property type="entry name" value="RNA-DIRECTED DNA POLYMERASE"/>
    <property type="match status" value="1"/>
</dbReference>
<evidence type="ECO:0000313" key="3">
    <source>
        <dbReference type="EMBL" id="KAJ9536725.1"/>
    </source>
</evidence>
<dbReference type="Pfam" id="PF00078">
    <property type="entry name" value="RVT_1"/>
    <property type="match status" value="1"/>
</dbReference>
<evidence type="ECO:0000256" key="1">
    <source>
        <dbReference type="SAM" id="MobiDB-lite"/>
    </source>
</evidence>
<dbReference type="PANTHER" id="PTHR33116">
    <property type="entry name" value="REVERSE TRANSCRIPTASE ZINC-BINDING DOMAIN-CONTAINING PROTEIN-RELATED-RELATED"/>
    <property type="match status" value="1"/>
</dbReference>
<comment type="caution">
    <text evidence="3">The sequence shown here is derived from an EMBL/GenBank/DDBJ whole genome shotgun (WGS) entry which is preliminary data.</text>
</comment>
<dbReference type="Gene3D" id="3.60.10.10">
    <property type="entry name" value="Endonuclease/exonuclease/phosphatase"/>
    <property type="match status" value="1"/>
</dbReference>
<reference evidence="3" key="1">
    <citation type="submission" date="2023-03" db="EMBL/GenBank/DDBJ databases">
        <title>Chromosome-scale reference genome and RAD-based genetic map of yellow starthistle (Centaurea solstitialis) reveal putative structural variation and QTLs associated with invader traits.</title>
        <authorList>
            <person name="Reatini B."/>
            <person name="Cang F.A."/>
            <person name="Jiang Q."/>
            <person name="Mckibben M.T.W."/>
            <person name="Barker M.S."/>
            <person name="Rieseberg L.H."/>
            <person name="Dlugosch K.M."/>
        </authorList>
    </citation>
    <scope>NUCLEOTIDE SEQUENCE</scope>
    <source>
        <strain evidence="3">CAN-66</strain>
        <tissue evidence="3">Leaf</tissue>
    </source>
</reference>
<proteinExistence type="predicted"/>
<dbReference type="SUPFAM" id="SSF56219">
    <property type="entry name" value="DNase I-like"/>
    <property type="match status" value="1"/>
</dbReference>
<dbReference type="Pfam" id="PF13966">
    <property type="entry name" value="zf-RVT"/>
    <property type="match status" value="1"/>
</dbReference>
<sequence length="1403" mass="159086">MEVKEESQASKSKKEALMSKCYATRIILEYLWEPSQCSVCCVFGHKKNSCVKAVNQVQQKKPVHIDDDGFVRVERKQWRRKDSVVVDTHSKSGLDASTSGTKDVPESTGAGMGGNLDSVLEEVVVHEESLVVENVQSVASQNTKEVTAQETVEVNEDNRLARDLEKKRLGLDFTMPVPTNLATEDVHDSPTRSQTVSVVPKAPIKGILKNTSRMVSGSLQRKDVKDGRDGRDDIPSKKKDSADKGVEVKSLIRNNNAHICAILESHVKSDTLSTICSSTFGRWDWISNHNLSEFGTRIIVAWDVDSVDVMPLEFHRQFVHCEVRIRGSPQMFFVSFVYGDNRGVGRKQLWSGLRKFKAIMGSKPWLVAGDFNCLLFPHDALGGVSRRNSDMEDFALCLEDIDLFDMRFMGVHHTWCQKPQSEGGLKRKLEILVNTEFTSTFDDASARFLPRGLSDHSPGLISFTGGVRNRVCGFKFDNFLVNDPLFLPMVQQHWNVDIQGTFMFRLTSKLKLLKPSIRKLRSTYGNLSTRSVSLKEELDVAQLAADLDPGNLELGIDVMHLRDAYQKSCWADFSAKRQRAKVRWLSEGDANTRYFHKAVEERQHSRHIHTICDSEGVFVYDDQVASAFIDHFVSIIGTKDTSVIPVMADTLFTNHLSIEDANYMIRPIQDMEIREAIFSIGNDKAPGSDGGRLAKELNHTLLCLLPKVPNATYVSDFRPIACCSVLYKCISKVIVNRMKPYLDALVNRAQSAFIPGRRIGDNILMAHELVSGYHLGIGPPRCAFKIDLRKAYDMVSWDYLLRMLEGFHFHPVLVKWIKEMISTPTFSIVVNAETKGFFHGKRGIRQGDPLSPYLFTIVMEGFSMLFKQCIEEAADFGYHHGCLDFDVTHLCFADDLFVFTRGDVASVEVLKKALSLFASCSGLAPNLQKSDVFFGNVPLDVQSTILHCLPFRSGTFPIRYLGVPLSPVSLKAADYGSLVVKVKNRLQNWKSKFLSFGGRMQLVVSVLQSLQLYWMAIFLLPSGVVHDLEKLFRDFLWTQGDSSKGKCKVAWSMVCRPKDCGGLGFRRLAVWNRALLAKNLWAIISNRSCLWVDWVRLYALRDSQFWTAKRTTRWSWLLSKLMTLRPDIRRFVKVSIGDGSTTNAWEDAWLDCGHLADFVSYRFIHASGFSQTTTVRQLLDTFHDGWPDTWNTRFPVLTNLTLPSIRPNELDTVRWESDGQGDGVFSIQRAYTSFMGALPVVPWWRSVWFKCHIPKHAFCLWTACLNRLPTQDRMATWKEEPPDLKCSLCGITNDSHDHLFFECTFSRQVWLQIMENVHWVGFPCSWHAIVDALSNPTMAPLTVECKLALAASVYNIWCERNRRLFGGQQRPIPQVVQTIMANILDRIAWKRKKLMNSNHVDAM</sequence>
<feature type="domain" description="Reverse transcriptase" evidence="2">
    <location>
        <begin position="686"/>
        <end position="965"/>
    </location>
</feature>
<dbReference type="InterPro" id="IPR043502">
    <property type="entry name" value="DNA/RNA_pol_sf"/>
</dbReference>
<protein>
    <recommendedName>
        <fullName evidence="2">Reverse transcriptase domain-containing protein</fullName>
    </recommendedName>
</protein>
<dbReference type="SUPFAM" id="SSF56672">
    <property type="entry name" value="DNA/RNA polymerases"/>
    <property type="match status" value="1"/>
</dbReference>
<accession>A0AA38SID5</accession>
<feature type="compositionally biased region" description="Basic and acidic residues" evidence="1">
    <location>
        <begin position="220"/>
        <end position="242"/>
    </location>
</feature>
<dbReference type="EMBL" id="JARYMX010000011">
    <property type="protein sequence ID" value="KAJ9536725.1"/>
    <property type="molecule type" value="Genomic_DNA"/>
</dbReference>
<evidence type="ECO:0000259" key="2">
    <source>
        <dbReference type="PROSITE" id="PS50878"/>
    </source>
</evidence>
<evidence type="ECO:0000313" key="4">
    <source>
        <dbReference type="Proteomes" id="UP001172457"/>
    </source>
</evidence>